<keyword evidence="2" id="KW-0812">Transmembrane</keyword>
<dbReference type="RefSeq" id="WP_251908946.1">
    <property type="nucleotide sequence ID" value="NZ_JAMRXG010000001.1"/>
</dbReference>
<feature type="region of interest" description="Disordered" evidence="1">
    <location>
        <begin position="1"/>
        <end position="55"/>
    </location>
</feature>
<protein>
    <submittedName>
        <fullName evidence="3">Uncharacterized protein</fullName>
    </submittedName>
</protein>
<evidence type="ECO:0000313" key="3">
    <source>
        <dbReference type="EMBL" id="MCM6772069.1"/>
    </source>
</evidence>
<keyword evidence="2" id="KW-0472">Membrane</keyword>
<comment type="caution">
    <text evidence="3">The sequence shown here is derived from an EMBL/GenBank/DDBJ whole genome shotgun (WGS) entry which is preliminary data.</text>
</comment>
<keyword evidence="2" id="KW-1133">Transmembrane helix</keyword>
<feature type="transmembrane region" description="Helical" evidence="2">
    <location>
        <begin position="137"/>
        <end position="162"/>
    </location>
</feature>
<evidence type="ECO:0000313" key="4">
    <source>
        <dbReference type="Proteomes" id="UP001139157"/>
    </source>
</evidence>
<evidence type="ECO:0000256" key="2">
    <source>
        <dbReference type="SAM" id="Phobius"/>
    </source>
</evidence>
<dbReference type="Proteomes" id="UP001139157">
    <property type="component" value="Unassembled WGS sequence"/>
</dbReference>
<dbReference type="EMBL" id="JAMRXG010000001">
    <property type="protein sequence ID" value="MCM6772069.1"/>
    <property type="molecule type" value="Genomic_DNA"/>
</dbReference>
<organism evidence="3 4">
    <name type="scientific">Nocardia pulmonis</name>
    <dbReference type="NCBI Taxonomy" id="2951408"/>
    <lineage>
        <taxon>Bacteria</taxon>
        <taxon>Bacillati</taxon>
        <taxon>Actinomycetota</taxon>
        <taxon>Actinomycetes</taxon>
        <taxon>Mycobacteriales</taxon>
        <taxon>Nocardiaceae</taxon>
        <taxon>Nocardia</taxon>
    </lineage>
</organism>
<feature type="compositionally biased region" description="Low complexity" evidence="1">
    <location>
        <begin position="42"/>
        <end position="54"/>
    </location>
</feature>
<keyword evidence="4" id="KW-1185">Reference proteome</keyword>
<accession>A0A9X2E1E6</accession>
<gene>
    <name evidence="3" type="ORF">NDR86_01115</name>
</gene>
<evidence type="ECO:0000256" key="1">
    <source>
        <dbReference type="SAM" id="MobiDB-lite"/>
    </source>
</evidence>
<feature type="transmembrane region" description="Helical" evidence="2">
    <location>
        <begin position="260"/>
        <end position="282"/>
    </location>
</feature>
<proteinExistence type="predicted"/>
<dbReference type="AlphaFoldDB" id="A0A9X2E1E6"/>
<reference evidence="3" key="1">
    <citation type="submission" date="2022-06" db="EMBL/GenBank/DDBJ databases">
        <title>Novel species in genus nocardia.</title>
        <authorList>
            <person name="Li F."/>
        </authorList>
    </citation>
    <scope>NUCLEOTIDE SEQUENCE</scope>
    <source>
        <strain evidence="3">CDC141</strain>
    </source>
</reference>
<sequence length="295" mass="27964">MPGNEAARAEPGGVREPGGQGGVPLEPEAPGDAAPQLPPTAPSGSAGGPLAVPATGSFEMERPLSLQPRDAVRPVVPPAAQGQVDRGENAVAAADSAAGDTALSGLDSGSWLAACASGAVLAGSAMATGSVTGSALLIPALYIGAFGSAFVLGSGVFAPAGLAGSVLAGAPGSVYGSSALGSAMAGSSALACLMAVPTPPPVPEFPLGLPPLPLGPVGTPVGAPVAPAGVPGAPPVPLPPAQLPLSPVAGGAEPTTPLPAWGTIEFITVLIVVVVLGSLGTATTSSGSSGKRPRY</sequence>
<name>A0A9X2E1E6_9NOCA</name>